<evidence type="ECO:0000313" key="4">
    <source>
        <dbReference type="Proteomes" id="UP000054099"/>
    </source>
</evidence>
<dbReference type="InterPro" id="IPR048015">
    <property type="entry name" value="NTP-PPase_MazG-like_N"/>
</dbReference>
<dbReference type="GO" id="GO:0046076">
    <property type="term" value="P:dTTP catabolic process"/>
    <property type="evidence" value="ECO:0007669"/>
    <property type="project" value="TreeGrafter"/>
</dbReference>
<dbReference type="InterPro" id="IPR004518">
    <property type="entry name" value="MazG-like_dom"/>
</dbReference>
<sequence length="483" mass="55149">MSRTITIVGLGAGDLDQLTMGVYRLLQKTDHLYVRTKDHPAVEELQKEEIHMTFFDDIYEKHDGFEAVYREITSVLFEKALEDDIVYAVPGHPLVAEQTVQILLKEAEGKEIQVKVAGGKSFLDEMYTALKIDPIEGCQILDGTSLKKEQIQVRNHLIIVQVYDGFIASDVKLTLMDKYPDDFEVAVVTAAGSTSESVHYVPLHELDRSVELNNLTAVYVPPVRDNIMLLKDFEHLRGVIATLRGPDGCPWDKKQTHESLKRYLIEEAYEVIEAIDEEDDEHLVEELGDVLLQVLLHAQIGEDEGYFSIDDVISVLAEKMIRRHPHVFGDVEAETADQVLKNWEEIKSAEKGNAHRTSLLDGVAKGLPALHKAYDYQKKAAKAGFDWDEITPVIDKLREEFDEWKTAQSDEERKKEFGDMLFTMVNLGRFYGIDPEEALSLTNQKFYQRFRYIETELAKEGLTPQDTTLEKMDKLWDQAKENL</sequence>
<comment type="caution">
    <text evidence="3">The sequence shown here is derived from an EMBL/GenBank/DDBJ whole genome shotgun (WGS) entry which is preliminary data.</text>
</comment>
<dbReference type="GO" id="GO:0008168">
    <property type="term" value="F:methyltransferase activity"/>
    <property type="evidence" value="ECO:0007669"/>
    <property type="project" value="InterPro"/>
</dbReference>
<dbReference type="OrthoDB" id="9808939at2"/>
<feature type="domain" description="NTP pyrophosphohydrolase MazG-like" evidence="2">
    <location>
        <begin position="255"/>
        <end position="328"/>
    </location>
</feature>
<dbReference type="FunFam" id="1.10.287.1080:FF:000001">
    <property type="entry name" value="Nucleoside triphosphate pyrophosphohydrolase"/>
    <property type="match status" value="1"/>
</dbReference>
<dbReference type="CDD" id="cd11529">
    <property type="entry name" value="NTP-PPase_MazG_Cterm"/>
    <property type="match status" value="1"/>
</dbReference>
<dbReference type="RefSeq" id="WP_061975947.1">
    <property type="nucleotide sequence ID" value="NZ_FMAV01000009.1"/>
</dbReference>
<dbReference type="SUPFAM" id="SSF53790">
    <property type="entry name" value="Tetrapyrrole methylase"/>
    <property type="match status" value="1"/>
</dbReference>
<dbReference type="GO" id="GO:0046081">
    <property type="term" value="P:dUTP catabolic process"/>
    <property type="evidence" value="ECO:0007669"/>
    <property type="project" value="TreeGrafter"/>
</dbReference>
<dbReference type="InterPro" id="IPR024180">
    <property type="entry name" value="Tetrapyrrole_Mease/MazG_pred"/>
</dbReference>
<proteinExistence type="predicted"/>
<accession>A0A0V8IP55</accession>
<protein>
    <submittedName>
        <fullName evidence="3">MazG family protein</fullName>
    </submittedName>
</protein>
<dbReference type="InterPro" id="IPR035013">
    <property type="entry name" value="YabN_N"/>
</dbReference>
<dbReference type="InterPro" id="IPR014777">
    <property type="entry name" value="4pyrrole_Mease_sub1"/>
</dbReference>
<dbReference type="GO" id="GO:0046052">
    <property type="term" value="P:UTP catabolic process"/>
    <property type="evidence" value="ECO:0007669"/>
    <property type="project" value="TreeGrafter"/>
</dbReference>
<dbReference type="GO" id="GO:0046061">
    <property type="term" value="P:dATP catabolic process"/>
    <property type="evidence" value="ECO:0007669"/>
    <property type="project" value="TreeGrafter"/>
</dbReference>
<evidence type="ECO:0000259" key="1">
    <source>
        <dbReference type="Pfam" id="PF00590"/>
    </source>
</evidence>
<evidence type="ECO:0000259" key="2">
    <source>
        <dbReference type="Pfam" id="PF03819"/>
    </source>
</evidence>
<keyword evidence="4" id="KW-1185">Reference proteome</keyword>
<dbReference type="NCBIfam" id="TIGR00444">
    <property type="entry name" value="mazG"/>
    <property type="match status" value="1"/>
</dbReference>
<dbReference type="AlphaFoldDB" id="A0A0V8IP55"/>
<name>A0A0V8IP55_9BACL</name>
<dbReference type="Proteomes" id="UP000054099">
    <property type="component" value="Unassembled WGS sequence"/>
</dbReference>
<dbReference type="PANTHER" id="PTHR30522:SF0">
    <property type="entry name" value="NUCLEOSIDE TRIPHOSPHATE PYROPHOSPHOHYDROLASE"/>
    <property type="match status" value="1"/>
</dbReference>
<dbReference type="FunFam" id="3.40.1010.10:FF:000008">
    <property type="entry name" value="Similar to nucleoside triphosphate pyrophosphohydrolase, MazG"/>
    <property type="match status" value="1"/>
</dbReference>
<dbReference type="InterPro" id="IPR000878">
    <property type="entry name" value="4pyrrol_Mease"/>
</dbReference>
<organism evidence="3 4">
    <name type="scientific">Fictibacillus enclensis</name>
    <dbReference type="NCBI Taxonomy" id="1017270"/>
    <lineage>
        <taxon>Bacteria</taxon>
        <taxon>Bacillati</taxon>
        <taxon>Bacillota</taxon>
        <taxon>Bacilli</taxon>
        <taxon>Bacillales</taxon>
        <taxon>Fictibacillaceae</taxon>
        <taxon>Fictibacillus</taxon>
    </lineage>
</organism>
<dbReference type="PIRSF" id="PIRSF002845">
    <property type="entry name" value="Ttrprl_mtas_MazG"/>
    <property type="match status" value="1"/>
</dbReference>
<evidence type="ECO:0000313" key="3">
    <source>
        <dbReference type="EMBL" id="KSU76534.1"/>
    </source>
</evidence>
<feature type="domain" description="Tetrapyrrole methylase" evidence="1">
    <location>
        <begin position="4"/>
        <end position="206"/>
    </location>
</feature>
<dbReference type="InterPro" id="IPR011551">
    <property type="entry name" value="NTP_PyrPHydrolase_MazG"/>
</dbReference>
<dbReference type="GO" id="GO:0006203">
    <property type="term" value="P:dGTP catabolic process"/>
    <property type="evidence" value="ECO:0007669"/>
    <property type="project" value="TreeGrafter"/>
</dbReference>
<dbReference type="Gene3D" id="1.10.287.1080">
    <property type="entry name" value="MazG-like"/>
    <property type="match status" value="2"/>
</dbReference>
<dbReference type="SUPFAM" id="SSF101386">
    <property type="entry name" value="all-alpha NTP pyrophosphatases"/>
    <property type="match status" value="2"/>
</dbReference>
<dbReference type="Pfam" id="PF03819">
    <property type="entry name" value="MazG"/>
    <property type="match status" value="1"/>
</dbReference>
<dbReference type="GO" id="GO:0046047">
    <property type="term" value="P:TTP catabolic process"/>
    <property type="evidence" value="ECO:0007669"/>
    <property type="project" value="TreeGrafter"/>
</dbReference>
<dbReference type="InterPro" id="IPR048011">
    <property type="entry name" value="NTP-PPase_MazG-like_C"/>
</dbReference>
<dbReference type="FunFam" id="1.10.287.1080:FF:000003">
    <property type="entry name" value="Nucleoside triphosphate pyrophosphohydrolase"/>
    <property type="match status" value="1"/>
</dbReference>
<dbReference type="Gene3D" id="3.40.1010.10">
    <property type="entry name" value="Cobalt-precorrin-4 Transmethylase, Domain 1"/>
    <property type="match status" value="1"/>
</dbReference>
<dbReference type="Pfam" id="PF00590">
    <property type="entry name" value="TP_methylase"/>
    <property type="match status" value="1"/>
</dbReference>
<dbReference type="EMBL" id="LNQN01000011">
    <property type="protein sequence ID" value="KSU76534.1"/>
    <property type="molecule type" value="Genomic_DNA"/>
</dbReference>
<gene>
    <name evidence="3" type="ORF">AS030_22480</name>
</gene>
<reference evidence="3 4" key="1">
    <citation type="journal article" date="2014" name="Antonie Van Leeuwenhoek">
        <title>Fictibacillus enclensis sp. nov., isolated from marine sediment.</title>
        <authorList>
            <person name="Dastager S.G."/>
            <person name="Mawlankar R."/>
            <person name="Srinivasan K."/>
            <person name="Tang S.K."/>
            <person name="Lee J.C."/>
            <person name="Ramana V.V."/>
            <person name="Shouche Y.S."/>
        </authorList>
    </citation>
    <scope>NUCLEOTIDE SEQUENCE [LARGE SCALE GENOMIC DNA]</scope>
    <source>
        <strain evidence="3 4">NIO-1003</strain>
    </source>
</reference>
<dbReference type="GO" id="GO:0006950">
    <property type="term" value="P:response to stress"/>
    <property type="evidence" value="ECO:0007669"/>
    <property type="project" value="UniProtKB-ARBA"/>
</dbReference>
<dbReference type="GO" id="GO:0047429">
    <property type="term" value="F:nucleoside triphosphate diphosphatase activity"/>
    <property type="evidence" value="ECO:0007669"/>
    <property type="project" value="InterPro"/>
</dbReference>
<dbReference type="NCBIfam" id="NF007113">
    <property type="entry name" value="PRK09562.1"/>
    <property type="match status" value="1"/>
</dbReference>
<dbReference type="CDD" id="cd11723">
    <property type="entry name" value="YabN_N_like"/>
    <property type="match status" value="1"/>
</dbReference>
<dbReference type="CDD" id="cd11528">
    <property type="entry name" value="NTP-PPase_MazG_Nterm"/>
    <property type="match status" value="1"/>
</dbReference>
<dbReference type="InterPro" id="IPR035996">
    <property type="entry name" value="4pyrrol_Methylase_sf"/>
</dbReference>
<dbReference type="PANTHER" id="PTHR30522">
    <property type="entry name" value="NUCLEOSIDE TRIPHOSPHATE PYROPHOSPHOHYDROLASE"/>
    <property type="match status" value="1"/>
</dbReference>